<organism evidence="12 13">
    <name type="scientific">Candidatus Liberibacter europaeus</name>
    <dbReference type="NCBI Taxonomy" id="744859"/>
    <lineage>
        <taxon>Bacteria</taxon>
        <taxon>Pseudomonadati</taxon>
        <taxon>Pseudomonadota</taxon>
        <taxon>Alphaproteobacteria</taxon>
        <taxon>Hyphomicrobiales</taxon>
        <taxon>Rhizobiaceae</taxon>
        <taxon>Liberibacter</taxon>
    </lineage>
</organism>
<feature type="domain" description="Helicase C-terminal" evidence="11">
    <location>
        <begin position="815"/>
        <end position="974"/>
    </location>
</feature>
<dbReference type="CDD" id="cd17991">
    <property type="entry name" value="DEXHc_TRCF"/>
    <property type="match status" value="1"/>
</dbReference>
<keyword evidence="3 9" id="KW-0227">DNA damage</keyword>
<accession>A0A2T4VWH5</accession>
<evidence type="ECO:0000313" key="13">
    <source>
        <dbReference type="Proteomes" id="UP000240811"/>
    </source>
</evidence>
<dbReference type="AlphaFoldDB" id="A0A2T4VWH5"/>
<dbReference type="Gene3D" id="3.40.50.11140">
    <property type="match status" value="1"/>
</dbReference>
<dbReference type="SMART" id="SM00982">
    <property type="entry name" value="TRCF"/>
    <property type="match status" value="1"/>
</dbReference>
<dbReference type="EMBL" id="PSQJ01000008">
    <property type="protein sequence ID" value="PTL86123.1"/>
    <property type="molecule type" value="Genomic_DNA"/>
</dbReference>
<comment type="similarity">
    <text evidence="9">In the N-terminal section; belongs to the UvrB family.</text>
</comment>
<name>A0A2T4VWH5_9HYPH</name>
<keyword evidence="4 9" id="KW-0378">Hydrolase</keyword>
<comment type="subcellular location">
    <subcellularLocation>
        <location evidence="9">Cytoplasm</location>
    </subcellularLocation>
</comment>
<dbReference type="PANTHER" id="PTHR47964:SF1">
    <property type="entry name" value="ATP-DEPENDENT DNA HELICASE HOMOLOG RECG, CHLOROPLASTIC"/>
    <property type="match status" value="1"/>
</dbReference>
<dbReference type="InterPro" id="IPR001650">
    <property type="entry name" value="Helicase_C-like"/>
</dbReference>
<dbReference type="Gene3D" id="3.90.1150.50">
    <property type="entry name" value="Transcription-repair-coupling factor, D7 domain"/>
    <property type="match status" value="1"/>
</dbReference>
<dbReference type="Proteomes" id="UP000240811">
    <property type="component" value="Unassembled WGS sequence"/>
</dbReference>
<dbReference type="InterPro" id="IPR003711">
    <property type="entry name" value="CarD-like/TRCF_RID"/>
</dbReference>
<dbReference type="InterPro" id="IPR005118">
    <property type="entry name" value="TRCF_C"/>
</dbReference>
<proteinExistence type="inferred from homology"/>
<dbReference type="SMART" id="SM01058">
    <property type="entry name" value="CarD_TRCF"/>
    <property type="match status" value="1"/>
</dbReference>
<dbReference type="PROSITE" id="PS51192">
    <property type="entry name" value="HELICASE_ATP_BIND_1"/>
    <property type="match status" value="1"/>
</dbReference>
<evidence type="ECO:0000256" key="2">
    <source>
        <dbReference type="ARBA" id="ARBA00022741"/>
    </source>
</evidence>
<evidence type="ECO:0000259" key="10">
    <source>
        <dbReference type="PROSITE" id="PS51192"/>
    </source>
</evidence>
<dbReference type="PANTHER" id="PTHR47964">
    <property type="entry name" value="ATP-DEPENDENT DNA HELICASE HOMOLOG RECG, CHLOROPLASTIC"/>
    <property type="match status" value="1"/>
</dbReference>
<gene>
    <name evidence="9 12" type="primary">mfd</name>
    <name evidence="12" type="ORF">C4617_05290</name>
</gene>
<dbReference type="GO" id="GO:0005737">
    <property type="term" value="C:cytoplasm"/>
    <property type="evidence" value="ECO:0007669"/>
    <property type="project" value="UniProtKB-SubCell"/>
</dbReference>
<evidence type="ECO:0000313" key="12">
    <source>
        <dbReference type="EMBL" id="PTL86123.1"/>
    </source>
</evidence>
<dbReference type="InterPro" id="IPR037235">
    <property type="entry name" value="TRCF-like_C_D7"/>
</dbReference>
<evidence type="ECO:0000256" key="5">
    <source>
        <dbReference type="ARBA" id="ARBA00022806"/>
    </source>
</evidence>
<dbReference type="Gene3D" id="3.40.50.11180">
    <property type="match status" value="1"/>
</dbReference>
<dbReference type="SMART" id="SM00490">
    <property type="entry name" value="HELICc"/>
    <property type="match status" value="1"/>
</dbReference>
<comment type="caution">
    <text evidence="12">The sequence shown here is derived from an EMBL/GenBank/DDBJ whole genome shotgun (WGS) entry which is preliminary data.</text>
</comment>
<dbReference type="SUPFAM" id="SSF143517">
    <property type="entry name" value="TRCF domain-like"/>
    <property type="match status" value="1"/>
</dbReference>
<dbReference type="Pfam" id="PF00271">
    <property type="entry name" value="Helicase_C"/>
    <property type="match status" value="1"/>
</dbReference>
<dbReference type="InterPro" id="IPR047112">
    <property type="entry name" value="RecG/Mfd"/>
</dbReference>
<evidence type="ECO:0000259" key="11">
    <source>
        <dbReference type="PROSITE" id="PS51194"/>
    </source>
</evidence>
<dbReference type="Pfam" id="PF02559">
    <property type="entry name" value="CarD_TRCF_RID"/>
    <property type="match status" value="1"/>
</dbReference>
<dbReference type="SUPFAM" id="SSF52540">
    <property type="entry name" value="P-loop containing nucleoside triphosphate hydrolases"/>
    <property type="match status" value="4"/>
</dbReference>
<keyword evidence="7 9" id="KW-0238">DNA-binding</keyword>
<keyword evidence="6 9" id="KW-0067">ATP-binding</keyword>
<comment type="similarity">
    <text evidence="9">In the C-terminal section; belongs to the helicase family. RecG subfamily.</text>
</comment>
<dbReference type="GO" id="GO:0003684">
    <property type="term" value="F:damaged DNA binding"/>
    <property type="evidence" value="ECO:0007669"/>
    <property type="project" value="InterPro"/>
</dbReference>
<dbReference type="GO" id="GO:0016787">
    <property type="term" value="F:hydrolase activity"/>
    <property type="evidence" value="ECO:0007669"/>
    <property type="project" value="UniProtKB-KW"/>
</dbReference>
<keyword evidence="1 9" id="KW-0963">Cytoplasm</keyword>
<dbReference type="Gene3D" id="3.30.2060.10">
    <property type="entry name" value="Penicillin-binding protein 1b domain"/>
    <property type="match status" value="1"/>
</dbReference>
<dbReference type="InterPro" id="IPR041471">
    <property type="entry name" value="UvrB_inter"/>
</dbReference>
<dbReference type="SMART" id="SM00487">
    <property type="entry name" value="DEXDc"/>
    <property type="match status" value="1"/>
</dbReference>
<protein>
    <recommendedName>
        <fullName evidence="9">Transcription-repair-coupling factor</fullName>
        <shortName evidence="9">TRCF</shortName>
        <ecNumber evidence="9">3.6.4.-</ecNumber>
    </recommendedName>
</protein>
<reference evidence="13" key="1">
    <citation type="submission" date="2018-02" db="EMBL/GenBank/DDBJ databases">
        <title>Genome sequence of Candidatus Liberibacter europaeus.</title>
        <authorList>
            <person name="Frampton R.A."/>
            <person name="Thompson S.M."/>
            <person name="David C."/>
            <person name="Addison S.M."/>
            <person name="Smith G.R."/>
        </authorList>
    </citation>
    <scope>NUCLEOTIDE SEQUENCE [LARGE SCALE GENOMIC DNA]</scope>
</reference>
<dbReference type="EC" id="3.6.4.-" evidence="9"/>
<comment type="function">
    <text evidence="9">Couples transcription and DNA repair by recognizing RNA polymerase (RNAP) stalled at DNA lesions. Mediates ATP-dependent release of RNAP and its truncated transcript from the DNA, and recruitment of nucleotide excision repair machinery to the damaged site.</text>
</comment>
<dbReference type="GO" id="GO:0006355">
    <property type="term" value="P:regulation of DNA-templated transcription"/>
    <property type="evidence" value="ECO:0007669"/>
    <property type="project" value="UniProtKB-UniRule"/>
</dbReference>
<evidence type="ECO:0000256" key="6">
    <source>
        <dbReference type="ARBA" id="ARBA00022840"/>
    </source>
</evidence>
<dbReference type="InterPro" id="IPR027417">
    <property type="entry name" value="P-loop_NTPase"/>
</dbReference>
<feature type="domain" description="Helicase ATP-binding" evidence="10">
    <location>
        <begin position="638"/>
        <end position="799"/>
    </location>
</feature>
<evidence type="ECO:0000256" key="9">
    <source>
        <dbReference type="HAMAP-Rule" id="MF_00969"/>
    </source>
</evidence>
<dbReference type="InterPro" id="IPR036101">
    <property type="entry name" value="CarD-like/TRCF_RID_sf"/>
</dbReference>
<keyword evidence="2 9" id="KW-0547">Nucleotide-binding</keyword>
<evidence type="ECO:0000256" key="8">
    <source>
        <dbReference type="ARBA" id="ARBA00023204"/>
    </source>
</evidence>
<dbReference type="SUPFAM" id="SSF141259">
    <property type="entry name" value="CarD-like"/>
    <property type="match status" value="1"/>
</dbReference>
<evidence type="ECO:0000256" key="7">
    <source>
        <dbReference type="ARBA" id="ARBA00023125"/>
    </source>
</evidence>
<keyword evidence="5" id="KW-0347">Helicase</keyword>
<dbReference type="Gene3D" id="3.40.50.300">
    <property type="entry name" value="P-loop containing nucleotide triphosphate hydrolases"/>
    <property type="match status" value="2"/>
</dbReference>
<dbReference type="GO" id="GO:0005524">
    <property type="term" value="F:ATP binding"/>
    <property type="evidence" value="ECO:0007669"/>
    <property type="project" value="UniProtKB-UniRule"/>
</dbReference>
<dbReference type="InterPro" id="IPR011545">
    <property type="entry name" value="DEAD/DEAH_box_helicase_dom"/>
</dbReference>
<dbReference type="InterPro" id="IPR004576">
    <property type="entry name" value="Mfd"/>
</dbReference>
<dbReference type="Pfam" id="PF00270">
    <property type="entry name" value="DEAD"/>
    <property type="match status" value="1"/>
</dbReference>
<dbReference type="Pfam" id="PF17757">
    <property type="entry name" value="UvrB_inter"/>
    <property type="match status" value="1"/>
</dbReference>
<sequence length="1167" mass="132852">MILGFDIAKISAEHDRKITVSQACSGIEAFFIAEMARSGLSIIYISADENSLINIKKTLKFIIPEITVLILPPWDCLPYDRISPSPRIVADRFFCLSHLIYCDIKKETTIILTTVSALMYRFVDPVLINNYNLSLRSGDKIDMVKIIEILETNGFQCVNTVREIGEYAVRGGILDIYVPSEEHPVRLDFFGDSIDSMRLFDAINQRTIRNIDSIEIKTLSEVVLTPKSISCFRQNYLENFGAVNQEDSLYTSISHGRRYPGMEHWLPLFYEKLETVFTYLKDFYIVVDHTIKDTAQKRSKLIQDYYESRCNYSTTKHKSSVYKPILPETLYIDHQKFNAMLEKSKKLIYLIPFNQQETSKKSVVSLDARPGKSWVPSYSKKIELQENWEAIGRFDCFFKYIVDQYKIGKKTLITAFSKGALQHLIQLLEDNGFKKIKIIHSLNDISSLEEDVVSATVLPIDHGFETKKIILVTEKDLLGKRVIRSARRKNSINSIFETSSIEEGAIIVHSDHGIGRFIRLCTIQVSGSSHDCLELHYADDAKLFLPVENIDLISRYSTENSTVILDKLGGVAWQTRKSQLKKRLEDLAQRLINIAAKRSIHSVPALTAPQDLYEKFVQRFPYVETEDQENAIEAVIQDLASGHPMDRLICGDVGFGKTEVVLRAAFIAVMNGLQVVVIAPTTLLVRQHFRLFSTRFQEFAVRIASISRFIRSKESSLHKQEITEGKVDIIIGTHALLNPKIKFSNLGLIIVDEEQHFGVKHKEALKEINPGVHVLTLSATPIPRTLQLAITGVRELSLIKTPPIDRISCRTSVSIFDQLLIRETLMREYYRGGQSFYVCPRLSDLDKCYDFFQEIVPELKVAIAHGKMSSRTLEETINSFYEGQYDVLLSTSIVESGLDLPTANTIIVHRADMFGLAQLYQLRGRVGRSNISSFALFLISDNHPLTESAQRRLKILQSLDTLGAGFQLASHDLDIRGTGNLLGEEQSGHIKEVGFELYQKMLEDTILSIKGQEELDDINWSPQILIKASVMIPESYVADVNLRLSLYRRLGNITNFEDINHFKAEMIDRFGNLPVEVVHLLKVVVLKFICRTANIEKMDIGTKGIVVHFRNQKFHNPESLLNYISLQKEKVIIRPDQSIVFNCFLPDINKKFMEAKRIVLQLIDLIG</sequence>
<evidence type="ECO:0000256" key="4">
    <source>
        <dbReference type="ARBA" id="ARBA00022801"/>
    </source>
</evidence>
<dbReference type="Pfam" id="PF03461">
    <property type="entry name" value="TRCF"/>
    <property type="match status" value="1"/>
</dbReference>
<dbReference type="GO" id="GO:0003678">
    <property type="term" value="F:DNA helicase activity"/>
    <property type="evidence" value="ECO:0007669"/>
    <property type="project" value="TreeGrafter"/>
</dbReference>
<keyword evidence="8 9" id="KW-0234">DNA repair</keyword>
<evidence type="ECO:0000256" key="3">
    <source>
        <dbReference type="ARBA" id="ARBA00022763"/>
    </source>
</evidence>
<dbReference type="Gene3D" id="2.40.10.170">
    <property type="match status" value="1"/>
</dbReference>
<dbReference type="NCBIfam" id="TIGR00580">
    <property type="entry name" value="mfd"/>
    <property type="match status" value="1"/>
</dbReference>
<evidence type="ECO:0000256" key="1">
    <source>
        <dbReference type="ARBA" id="ARBA00022490"/>
    </source>
</evidence>
<dbReference type="GO" id="GO:0000716">
    <property type="term" value="P:transcription-coupled nucleotide-excision repair, DNA damage recognition"/>
    <property type="evidence" value="ECO:0007669"/>
    <property type="project" value="UniProtKB-UniRule"/>
</dbReference>
<dbReference type="PROSITE" id="PS51194">
    <property type="entry name" value="HELICASE_CTER"/>
    <property type="match status" value="1"/>
</dbReference>
<dbReference type="InterPro" id="IPR014001">
    <property type="entry name" value="Helicase_ATP-bd"/>
</dbReference>
<dbReference type="HAMAP" id="MF_00969">
    <property type="entry name" value="TRCF"/>
    <property type="match status" value="1"/>
</dbReference>